<dbReference type="CDD" id="cd13539">
    <property type="entry name" value="PBP2_AvModA"/>
    <property type="match status" value="1"/>
</dbReference>
<evidence type="ECO:0000256" key="6">
    <source>
        <dbReference type="PIRSR" id="PIRSR004846-1"/>
    </source>
</evidence>
<dbReference type="PANTHER" id="PTHR30632:SF14">
    <property type="entry name" value="TUNGSTATE_MOLYBDATE_CHROMATE-BINDING PROTEIN MODA"/>
    <property type="match status" value="1"/>
</dbReference>
<evidence type="ECO:0000256" key="1">
    <source>
        <dbReference type="ARBA" id="ARBA00009175"/>
    </source>
</evidence>
<dbReference type="InterPro" id="IPR050682">
    <property type="entry name" value="ModA/WtpA"/>
</dbReference>
<evidence type="ECO:0000256" key="2">
    <source>
        <dbReference type="ARBA" id="ARBA00022505"/>
    </source>
</evidence>
<accession>A0A4R0YWK6</accession>
<dbReference type="GO" id="GO:0015689">
    <property type="term" value="P:molybdate ion transport"/>
    <property type="evidence" value="ECO:0007669"/>
    <property type="project" value="InterPro"/>
</dbReference>
<dbReference type="EMBL" id="SJTG01000002">
    <property type="protein sequence ID" value="TCI11393.1"/>
    <property type="molecule type" value="Genomic_DNA"/>
</dbReference>
<organism evidence="7 8">
    <name type="scientific">Dyella soli</name>
    <dbReference type="NCBI Taxonomy" id="522319"/>
    <lineage>
        <taxon>Bacteria</taxon>
        <taxon>Pseudomonadati</taxon>
        <taxon>Pseudomonadota</taxon>
        <taxon>Gammaproteobacteria</taxon>
        <taxon>Lysobacterales</taxon>
        <taxon>Rhodanobacteraceae</taxon>
        <taxon>Dyella</taxon>
    </lineage>
</organism>
<dbReference type="FunFam" id="3.40.190.10:FF:000035">
    <property type="entry name" value="Molybdate ABC transporter substrate-binding protein"/>
    <property type="match status" value="1"/>
</dbReference>
<dbReference type="Gene3D" id="3.40.190.10">
    <property type="entry name" value="Periplasmic binding protein-like II"/>
    <property type="match status" value="2"/>
</dbReference>
<comment type="similarity">
    <text evidence="1">Belongs to the bacterial solute-binding protein ModA family.</text>
</comment>
<proteinExistence type="inferred from homology"/>
<dbReference type="PANTHER" id="PTHR30632">
    <property type="entry name" value="MOLYBDATE-BINDING PERIPLASMIC PROTEIN"/>
    <property type="match status" value="1"/>
</dbReference>
<dbReference type="PIRSF" id="PIRSF004846">
    <property type="entry name" value="ModA"/>
    <property type="match status" value="1"/>
</dbReference>
<feature type="binding site" evidence="6">
    <location>
        <position position="157"/>
    </location>
    <ligand>
        <name>molybdate</name>
        <dbReference type="ChEBI" id="CHEBI:36264"/>
    </ligand>
</feature>
<evidence type="ECO:0000256" key="3">
    <source>
        <dbReference type="ARBA" id="ARBA00022723"/>
    </source>
</evidence>
<evidence type="ECO:0000313" key="7">
    <source>
        <dbReference type="EMBL" id="TCI11393.1"/>
    </source>
</evidence>
<dbReference type="Proteomes" id="UP000291822">
    <property type="component" value="Unassembled WGS sequence"/>
</dbReference>
<dbReference type="NCBIfam" id="TIGR01256">
    <property type="entry name" value="modA"/>
    <property type="match status" value="1"/>
</dbReference>
<protein>
    <submittedName>
        <fullName evidence="7">Molybdate ABC transporter substrate-binding protein</fullName>
    </submittedName>
</protein>
<keyword evidence="8" id="KW-1185">Reference proteome</keyword>
<dbReference type="Pfam" id="PF13531">
    <property type="entry name" value="SBP_bac_11"/>
    <property type="match status" value="1"/>
</dbReference>
<comment type="subunit">
    <text evidence="5">The complex is composed of two ATP-binding proteins (ModC), two transmembrane proteins (ModB) and a solute-binding protein (ModA).</text>
</comment>
<evidence type="ECO:0000313" key="8">
    <source>
        <dbReference type="Proteomes" id="UP000291822"/>
    </source>
</evidence>
<dbReference type="GO" id="GO:1901359">
    <property type="term" value="F:tungstate binding"/>
    <property type="evidence" value="ECO:0007669"/>
    <property type="project" value="UniProtKB-ARBA"/>
</dbReference>
<dbReference type="InterPro" id="IPR005950">
    <property type="entry name" value="ModA"/>
</dbReference>
<reference evidence="7 8" key="1">
    <citation type="submission" date="2019-02" db="EMBL/GenBank/DDBJ databases">
        <title>Dyella amyloliquefaciens sp. nov., isolated from forest soil.</title>
        <authorList>
            <person name="Gao Z.-H."/>
            <person name="Qiu L.-H."/>
        </authorList>
    </citation>
    <scope>NUCLEOTIDE SEQUENCE [LARGE SCALE GENOMIC DNA]</scope>
    <source>
        <strain evidence="7 8">KACC 12747</strain>
    </source>
</reference>
<sequence length="244" mass="25692">MALASPGAAAADPPMTIAAAADLHGAMDKLVEAYRHDHPERRVDVVYGASGQLLTQIEQGAPFDLFFSADSSYPQQLVAHGHAGGPPVPYANGHLVLWSSSLDMTRVQVADLAQPRFGRIAIANPQHAPYGKRAEQALRAAGVWDALQARLVYGENIGQTAQFAQSGNAQVGIIAESLALAAAGKGTYVAVPASMYEPLRQSFVLTRRGAANPVARDFAQFVQGPAARALLAHYGFSLPVDATP</sequence>
<keyword evidence="3 6" id="KW-0479">Metal-binding</keyword>
<name>A0A4R0YWK6_9GAMM</name>
<gene>
    <name evidence="7" type="primary">modA</name>
    <name evidence="7" type="ORF">EZM97_15200</name>
</gene>
<comment type="caution">
    <text evidence="7">The sequence shown here is derived from an EMBL/GenBank/DDBJ whole genome shotgun (WGS) entry which is preliminary data.</text>
</comment>
<evidence type="ECO:0000256" key="4">
    <source>
        <dbReference type="ARBA" id="ARBA00022729"/>
    </source>
</evidence>
<dbReference type="InterPro" id="IPR044084">
    <property type="entry name" value="AvModA-like_subst-bd"/>
</dbReference>
<keyword evidence="4" id="KW-0732">Signal</keyword>
<feature type="binding site" evidence="6">
    <location>
        <position position="50"/>
    </location>
    <ligand>
        <name>molybdate</name>
        <dbReference type="ChEBI" id="CHEBI:36264"/>
    </ligand>
</feature>
<keyword evidence="2 6" id="KW-0500">Molybdenum</keyword>
<dbReference type="GO" id="GO:0046872">
    <property type="term" value="F:metal ion binding"/>
    <property type="evidence" value="ECO:0007669"/>
    <property type="project" value="UniProtKB-KW"/>
</dbReference>
<dbReference type="GO" id="GO:0030973">
    <property type="term" value="F:molybdate ion binding"/>
    <property type="evidence" value="ECO:0007669"/>
    <property type="project" value="InterPro"/>
</dbReference>
<dbReference type="AlphaFoldDB" id="A0A4R0YWK6"/>
<dbReference type="SUPFAM" id="SSF53850">
    <property type="entry name" value="Periplasmic binding protein-like II"/>
    <property type="match status" value="1"/>
</dbReference>
<evidence type="ECO:0000256" key="5">
    <source>
        <dbReference type="ARBA" id="ARBA00062515"/>
    </source>
</evidence>